<evidence type="ECO:0000313" key="2">
    <source>
        <dbReference type="Proteomes" id="UP000254863"/>
    </source>
</evidence>
<dbReference type="Proteomes" id="UP000254863">
    <property type="component" value="Unassembled WGS sequence"/>
</dbReference>
<proteinExistence type="predicted"/>
<name>A0A7H4MYR8_9ENTR</name>
<accession>A0A7H4MYR8</accession>
<reference evidence="1 2" key="1">
    <citation type="submission" date="2018-06" db="EMBL/GenBank/DDBJ databases">
        <authorList>
            <consortium name="Pathogen Informatics"/>
            <person name="Doyle S."/>
        </authorList>
    </citation>
    <scope>NUCLEOTIDE SEQUENCE [LARGE SCALE GENOMIC DNA]</scope>
    <source>
        <strain evidence="1 2">NCTC11685</strain>
    </source>
</reference>
<organism evidence="1 2">
    <name type="scientific">Klebsiella michiganensis</name>
    <dbReference type="NCBI Taxonomy" id="1134687"/>
    <lineage>
        <taxon>Bacteria</taxon>
        <taxon>Pseudomonadati</taxon>
        <taxon>Pseudomonadota</taxon>
        <taxon>Gammaproteobacteria</taxon>
        <taxon>Enterobacterales</taxon>
        <taxon>Enterobacteriaceae</taxon>
        <taxon>Klebsiella/Raoultella group</taxon>
        <taxon>Klebsiella</taxon>
    </lineage>
</organism>
<gene>
    <name evidence="1" type="ORF">NCTC11685_00131</name>
</gene>
<protein>
    <submittedName>
        <fullName evidence="1">Uncharacterized protein</fullName>
    </submittedName>
</protein>
<dbReference type="EMBL" id="UGMS01000001">
    <property type="protein sequence ID" value="STV71199.1"/>
    <property type="molecule type" value="Genomic_DNA"/>
</dbReference>
<evidence type="ECO:0000313" key="1">
    <source>
        <dbReference type="EMBL" id="STV71199.1"/>
    </source>
</evidence>
<comment type="caution">
    <text evidence="1">The sequence shown here is derived from an EMBL/GenBank/DDBJ whole genome shotgun (WGS) entry which is preliminary data.</text>
</comment>
<dbReference type="AlphaFoldDB" id="A0A7H4MYR8"/>
<sequence length="55" mass="6025">MNELSGLENIAPGISDLLSLDELVAMHKFTLLWTLFEAQVLGNSASVDKISQKVH</sequence>